<dbReference type="Pfam" id="PF07719">
    <property type="entry name" value="TPR_2"/>
    <property type="match status" value="1"/>
</dbReference>
<dbReference type="AlphaFoldDB" id="A0A2U8QZ61"/>
<evidence type="ECO:0000256" key="2">
    <source>
        <dbReference type="ARBA" id="ARBA00022803"/>
    </source>
</evidence>
<feature type="signal peptide" evidence="4">
    <location>
        <begin position="1"/>
        <end position="20"/>
    </location>
</feature>
<dbReference type="InterPro" id="IPR019734">
    <property type="entry name" value="TPR_rpt"/>
</dbReference>
<evidence type="ECO:0000313" key="5">
    <source>
        <dbReference type="EMBL" id="AWM15196.1"/>
    </source>
</evidence>
<keyword evidence="1" id="KW-0677">Repeat</keyword>
<accession>A0A2U8QZ61</accession>
<feature type="repeat" description="TPR" evidence="3">
    <location>
        <begin position="128"/>
        <end position="161"/>
    </location>
</feature>
<dbReference type="Proteomes" id="UP000245429">
    <property type="component" value="Chromosome"/>
</dbReference>
<keyword evidence="2 3" id="KW-0802">TPR repeat</keyword>
<evidence type="ECO:0000256" key="4">
    <source>
        <dbReference type="SAM" id="SignalP"/>
    </source>
</evidence>
<sequence>MKKVILILLTFCLTSNNFFAQHDSKVHFDNSKSFAERKKFKEALIEIDKALEIDSLNRNYLLQKIKIQYYSSKCLDAFETLKKLMQSNNKLDDEIVSYFCDLSDCIQEPEMATEILRKYVDDKKFKAPEMLIRLGQRYYNIKEYDKSVYYYREAIRIEPKDINAIIDLAKILYSFKGNKEAKAELIKG</sequence>
<dbReference type="PROSITE" id="PS50005">
    <property type="entry name" value="TPR"/>
    <property type="match status" value="1"/>
</dbReference>
<keyword evidence="4" id="KW-0732">Signal</keyword>
<dbReference type="InterPro" id="IPR011990">
    <property type="entry name" value="TPR-like_helical_dom_sf"/>
</dbReference>
<dbReference type="PROSITE" id="PS50293">
    <property type="entry name" value="TPR_REGION"/>
    <property type="match status" value="1"/>
</dbReference>
<dbReference type="InterPro" id="IPR013105">
    <property type="entry name" value="TPR_2"/>
</dbReference>
<dbReference type="EMBL" id="CP029463">
    <property type="protein sequence ID" value="AWM15196.1"/>
    <property type="molecule type" value="Genomic_DNA"/>
</dbReference>
<reference evidence="5 6" key="1">
    <citation type="submission" date="2018-05" db="EMBL/GenBank/DDBJ databases">
        <title>Flavobacterium sp. MEBiC07310.</title>
        <authorList>
            <person name="Baek K."/>
        </authorList>
    </citation>
    <scope>NUCLEOTIDE SEQUENCE [LARGE SCALE GENOMIC DNA]</scope>
    <source>
        <strain evidence="5 6">MEBiC07310</strain>
    </source>
</reference>
<feature type="chain" id="PRO_5016014729" description="Tetratricopeptide repeat protein" evidence="4">
    <location>
        <begin position="21"/>
        <end position="188"/>
    </location>
</feature>
<organism evidence="5 6">
    <name type="scientific">Flavobacterium sediminis</name>
    <dbReference type="NCBI Taxonomy" id="2201181"/>
    <lineage>
        <taxon>Bacteria</taxon>
        <taxon>Pseudomonadati</taxon>
        <taxon>Bacteroidota</taxon>
        <taxon>Flavobacteriia</taxon>
        <taxon>Flavobacteriales</taxon>
        <taxon>Flavobacteriaceae</taxon>
        <taxon>Flavobacterium</taxon>
    </lineage>
</organism>
<evidence type="ECO:0000256" key="3">
    <source>
        <dbReference type="PROSITE-ProRule" id="PRU00339"/>
    </source>
</evidence>
<gene>
    <name evidence="5" type="ORF">DI487_15910</name>
</gene>
<dbReference type="Gene3D" id="1.25.40.10">
    <property type="entry name" value="Tetratricopeptide repeat domain"/>
    <property type="match status" value="1"/>
</dbReference>
<dbReference type="SUPFAM" id="SSF81901">
    <property type="entry name" value="HCP-like"/>
    <property type="match status" value="1"/>
</dbReference>
<evidence type="ECO:0000256" key="1">
    <source>
        <dbReference type="ARBA" id="ARBA00022737"/>
    </source>
</evidence>
<dbReference type="KEGG" id="fse:DI487_15910"/>
<name>A0A2U8QZ61_9FLAO</name>
<dbReference type="RefSeq" id="WP_109570534.1">
    <property type="nucleotide sequence ID" value="NZ_CP029463.1"/>
</dbReference>
<evidence type="ECO:0000313" key="6">
    <source>
        <dbReference type="Proteomes" id="UP000245429"/>
    </source>
</evidence>
<protein>
    <recommendedName>
        <fullName evidence="7">Tetratricopeptide repeat protein</fullName>
    </recommendedName>
</protein>
<proteinExistence type="predicted"/>
<keyword evidence="6" id="KW-1185">Reference proteome</keyword>
<dbReference type="OrthoDB" id="1334785at2"/>
<dbReference type="SMART" id="SM00028">
    <property type="entry name" value="TPR"/>
    <property type="match status" value="2"/>
</dbReference>
<evidence type="ECO:0008006" key="7">
    <source>
        <dbReference type="Google" id="ProtNLM"/>
    </source>
</evidence>